<keyword evidence="6" id="KW-1185">Reference proteome</keyword>
<dbReference type="EMBL" id="AGUD01000066">
    <property type="protein sequence ID" value="EHN11806.1"/>
    <property type="molecule type" value="Genomic_DNA"/>
</dbReference>
<dbReference type="Proteomes" id="UP000005143">
    <property type="component" value="Unassembled WGS sequence"/>
</dbReference>
<dbReference type="InterPro" id="IPR017911">
    <property type="entry name" value="MacB-like_ATP-bd"/>
</dbReference>
<dbReference type="PATRIC" id="fig|1097667.3.peg.1303"/>
<dbReference type="GO" id="GO:0016887">
    <property type="term" value="F:ATP hydrolysis activity"/>
    <property type="evidence" value="ECO:0007669"/>
    <property type="project" value="InterPro"/>
</dbReference>
<evidence type="ECO:0000313" key="5">
    <source>
        <dbReference type="EMBL" id="EHN11806.1"/>
    </source>
</evidence>
<sequence>MIDVRRVSRVYRPAADLEVHALRDVSLRIGRGELVAIMGSSGSGKSTLMHILGCLDAPTAGRYLLDGIDVADAHEDDLSDLRNRKIGFVFQAFNLVPRTSALSNVELPLAYAGVPRAERRRRAEAALGAVGMAKRLDHLPSELSGGQQQRVAVARAIVTDPALVLADEPTGNLDSHTTEEVLRIFDELHEQGRTIVLITHEDEVAAHAGRVIRLGDGQVLSDSAHPPVTATAGERAA</sequence>
<dbReference type="InterPro" id="IPR027417">
    <property type="entry name" value="P-loop_NTPase"/>
</dbReference>
<dbReference type="Pfam" id="PF00005">
    <property type="entry name" value="ABC_tran"/>
    <property type="match status" value="1"/>
</dbReference>
<dbReference type="PANTHER" id="PTHR24220:SF86">
    <property type="entry name" value="ABC TRANSPORTER ABCH.1"/>
    <property type="match status" value="1"/>
</dbReference>
<dbReference type="PANTHER" id="PTHR24220">
    <property type="entry name" value="IMPORT ATP-BINDING PROTEIN"/>
    <property type="match status" value="1"/>
</dbReference>
<protein>
    <submittedName>
        <fullName evidence="5">Lipoprotein releasing system ATP-binding protein LolD</fullName>
    </submittedName>
</protein>
<comment type="caution">
    <text evidence="5">The sequence shown here is derived from an EMBL/GenBank/DDBJ whole genome shotgun (WGS) entry which is preliminary data.</text>
</comment>
<dbReference type="SUPFAM" id="SSF52540">
    <property type="entry name" value="P-loop containing nucleoside triphosphate hydrolases"/>
    <property type="match status" value="1"/>
</dbReference>
<dbReference type="GO" id="GO:0005886">
    <property type="term" value="C:plasma membrane"/>
    <property type="evidence" value="ECO:0007669"/>
    <property type="project" value="TreeGrafter"/>
</dbReference>
<dbReference type="InterPro" id="IPR015854">
    <property type="entry name" value="ABC_transpr_LolD-like"/>
</dbReference>
<dbReference type="AlphaFoldDB" id="H0E3D9"/>
<gene>
    <name evidence="5" type="ORF">PAI11_13070</name>
</gene>
<dbReference type="GO" id="GO:0098796">
    <property type="term" value="C:membrane protein complex"/>
    <property type="evidence" value="ECO:0007669"/>
    <property type="project" value="UniProtKB-ARBA"/>
</dbReference>
<dbReference type="GO" id="GO:0022857">
    <property type="term" value="F:transmembrane transporter activity"/>
    <property type="evidence" value="ECO:0007669"/>
    <property type="project" value="TreeGrafter"/>
</dbReference>
<evidence type="ECO:0000259" key="4">
    <source>
        <dbReference type="PROSITE" id="PS50893"/>
    </source>
</evidence>
<dbReference type="CDD" id="cd03255">
    <property type="entry name" value="ABC_MJ0796_LolCDE_FtsE"/>
    <property type="match status" value="1"/>
</dbReference>
<proteinExistence type="predicted"/>
<feature type="domain" description="ABC transporter" evidence="4">
    <location>
        <begin position="2"/>
        <end position="236"/>
    </location>
</feature>
<dbReference type="InterPro" id="IPR003593">
    <property type="entry name" value="AAA+_ATPase"/>
</dbReference>
<keyword evidence="3 5" id="KW-0067">ATP-binding</keyword>
<dbReference type="PROSITE" id="PS00211">
    <property type="entry name" value="ABC_TRANSPORTER_1"/>
    <property type="match status" value="1"/>
</dbReference>
<dbReference type="SMART" id="SM00382">
    <property type="entry name" value="AAA"/>
    <property type="match status" value="1"/>
</dbReference>
<dbReference type="InterPro" id="IPR017871">
    <property type="entry name" value="ABC_transporter-like_CS"/>
</dbReference>
<reference evidence="5 6" key="1">
    <citation type="journal article" date="2013" name="Biodegradation">
        <title>Quantitative proteomic analysis of ibuprofen-degrading Patulibacter sp. strain I11.</title>
        <authorList>
            <person name="Almeida B."/>
            <person name="Kjeldal H."/>
            <person name="Lolas I."/>
            <person name="Knudsen A.D."/>
            <person name="Carvalho G."/>
            <person name="Nielsen K.L."/>
            <person name="Barreto Crespo M.T."/>
            <person name="Stensballe A."/>
            <person name="Nielsen J.L."/>
        </authorList>
    </citation>
    <scope>NUCLEOTIDE SEQUENCE [LARGE SCALE GENOMIC DNA]</scope>
    <source>
        <strain evidence="5 6">I11</strain>
    </source>
</reference>
<name>H0E3D9_9ACTN</name>
<evidence type="ECO:0000256" key="3">
    <source>
        <dbReference type="ARBA" id="ARBA00022840"/>
    </source>
</evidence>
<accession>H0E3D9</accession>
<evidence type="ECO:0000256" key="2">
    <source>
        <dbReference type="ARBA" id="ARBA00022741"/>
    </source>
</evidence>
<evidence type="ECO:0000256" key="1">
    <source>
        <dbReference type="ARBA" id="ARBA00022448"/>
    </source>
</evidence>
<dbReference type="GO" id="GO:0005524">
    <property type="term" value="F:ATP binding"/>
    <property type="evidence" value="ECO:0007669"/>
    <property type="project" value="UniProtKB-KW"/>
</dbReference>
<keyword evidence="2" id="KW-0547">Nucleotide-binding</keyword>
<evidence type="ECO:0000313" key="6">
    <source>
        <dbReference type="Proteomes" id="UP000005143"/>
    </source>
</evidence>
<organism evidence="5 6">
    <name type="scientific">Patulibacter medicamentivorans</name>
    <dbReference type="NCBI Taxonomy" id="1097667"/>
    <lineage>
        <taxon>Bacteria</taxon>
        <taxon>Bacillati</taxon>
        <taxon>Actinomycetota</taxon>
        <taxon>Thermoleophilia</taxon>
        <taxon>Solirubrobacterales</taxon>
        <taxon>Patulibacteraceae</taxon>
        <taxon>Patulibacter</taxon>
    </lineage>
</organism>
<dbReference type="FunFam" id="3.40.50.300:FF:000032">
    <property type="entry name" value="Export ABC transporter ATP-binding protein"/>
    <property type="match status" value="1"/>
</dbReference>
<dbReference type="PROSITE" id="PS50893">
    <property type="entry name" value="ABC_TRANSPORTER_2"/>
    <property type="match status" value="1"/>
</dbReference>
<keyword evidence="5" id="KW-0449">Lipoprotein</keyword>
<dbReference type="InterPro" id="IPR003439">
    <property type="entry name" value="ABC_transporter-like_ATP-bd"/>
</dbReference>
<dbReference type="Gene3D" id="3.40.50.300">
    <property type="entry name" value="P-loop containing nucleotide triphosphate hydrolases"/>
    <property type="match status" value="1"/>
</dbReference>
<keyword evidence="1" id="KW-0813">Transport</keyword>